<keyword evidence="1" id="KW-0812">Transmembrane</keyword>
<organism evidence="2 3">
    <name type="scientific">Flagellimonas lutaonensis</name>
    <dbReference type="NCBI Taxonomy" id="516051"/>
    <lineage>
        <taxon>Bacteria</taxon>
        <taxon>Pseudomonadati</taxon>
        <taxon>Bacteroidota</taxon>
        <taxon>Flavobacteriia</taxon>
        <taxon>Flavobacteriales</taxon>
        <taxon>Flavobacteriaceae</taxon>
        <taxon>Flagellimonas</taxon>
    </lineage>
</organism>
<dbReference type="Proteomes" id="UP000032726">
    <property type="component" value="Chromosome"/>
</dbReference>
<dbReference type="AlphaFoldDB" id="A0A0D5YRM3"/>
<evidence type="ECO:0000313" key="2">
    <source>
        <dbReference type="EMBL" id="AKA34927.1"/>
    </source>
</evidence>
<sequence length="81" mass="9593">MIIEVVEKILFVVSIIAFFIAIMIIVPDMVSREKLASLRHRLKEMLRRLQKLVTMRKGKKESDNHNRMAYGLTNLLWLLIR</sequence>
<keyword evidence="3" id="KW-1185">Reference proteome</keyword>
<dbReference type="RefSeq" id="WP_157518003.1">
    <property type="nucleotide sequence ID" value="NZ_CP011071.1"/>
</dbReference>
<name>A0A0D5YRM3_9FLAO</name>
<accession>A0A0D5YRM3</accession>
<reference evidence="2 3" key="1">
    <citation type="submission" date="2015-03" db="EMBL/GenBank/DDBJ databases">
        <title>Complete genome sequence of Muricauda lutaonensis CC-HSB-11T, isolated from a coastal hot spring.</title>
        <authorList>
            <person name="Kim K.M."/>
        </authorList>
    </citation>
    <scope>NUCLEOTIDE SEQUENCE [LARGE SCALE GENOMIC DNA]</scope>
    <source>
        <strain evidence="2 3">CC-HSB-11</strain>
    </source>
</reference>
<keyword evidence="1" id="KW-1133">Transmembrane helix</keyword>
<keyword evidence="1" id="KW-0472">Membrane</keyword>
<gene>
    <name evidence="2" type="ORF">VC82_1298</name>
</gene>
<dbReference type="KEGG" id="mlt:VC82_1298"/>
<dbReference type="EMBL" id="CP011071">
    <property type="protein sequence ID" value="AKA34927.1"/>
    <property type="molecule type" value="Genomic_DNA"/>
</dbReference>
<protein>
    <submittedName>
        <fullName evidence="2">Uncharacterized protein</fullName>
    </submittedName>
</protein>
<dbReference type="STRING" id="516051.VC82_1298"/>
<proteinExistence type="predicted"/>
<dbReference type="HOGENOM" id="CLU_2570066_0_0_10"/>
<evidence type="ECO:0000256" key="1">
    <source>
        <dbReference type="SAM" id="Phobius"/>
    </source>
</evidence>
<evidence type="ECO:0000313" key="3">
    <source>
        <dbReference type="Proteomes" id="UP000032726"/>
    </source>
</evidence>
<feature type="transmembrane region" description="Helical" evidence="1">
    <location>
        <begin position="6"/>
        <end position="26"/>
    </location>
</feature>